<reference evidence="2 3" key="1">
    <citation type="submission" date="2019-01" db="EMBL/GenBank/DDBJ databases">
        <title>Flavobacterium sp. nov.,isolated from freshwater.</title>
        <authorList>
            <person name="Zhang R."/>
            <person name="Du Z.-J."/>
        </authorList>
    </citation>
    <scope>NUCLEOTIDE SEQUENCE [LARGE SCALE GENOMIC DNA]</scope>
    <source>
        <strain evidence="2 3">1E403</strain>
    </source>
</reference>
<feature type="transmembrane region" description="Helical" evidence="1">
    <location>
        <begin position="798"/>
        <end position="817"/>
    </location>
</feature>
<feature type="transmembrane region" description="Helical" evidence="1">
    <location>
        <begin position="498"/>
        <end position="516"/>
    </location>
</feature>
<feature type="transmembrane region" description="Helical" evidence="1">
    <location>
        <begin position="191"/>
        <end position="210"/>
    </location>
</feature>
<feature type="transmembrane region" description="Helical" evidence="1">
    <location>
        <begin position="98"/>
        <end position="115"/>
    </location>
</feature>
<dbReference type="Pfam" id="PF09586">
    <property type="entry name" value="YfhO"/>
    <property type="match status" value="1"/>
</dbReference>
<accession>A0A444HCR8</accession>
<dbReference type="InterPro" id="IPR018580">
    <property type="entry name" value="Uncharacterised_YfhO"/>
</dbReference>
<dbReference type="PANTHER" id="PTHR38454">
    <property type="entry name" value="INTEGRAL MEMBRANE PROTEIN-RELATED"/>
    <property type="match status" value="1"/>
</dbReference>
<feature type="transmembrane region" description="Helical" evidence="1">
    <location>
        <begin position="7"/>
        <end position="26"/>
    </location>
</feature>
<keyword evidence="1" id="KW-0472">Membrane</keyword>
<keyword evidence="1" id="KW-1133">Transmembrane helix</keyword>
<name>A0A444HCR8_9FLAO</name>
<feature type="transmembrane region" description="Helical" evidence="1">
    <location>
        <begin position="368"/>
        <end position="385"/>
    </location>
</feature>
<keyword evidence="1" id="KW-0812">Transmembrane</keyword>
<gene>
    <name evidence="2" type="ORF">EPI11_06435</name>
</gene>
<evidence type="ECO:0000313" key="2">
    <source>
        <dbReference type="EMBL" id="RWX01584.1"/>
    </source>
</evidence>
<organism evidence="2 3">
    <name type="scientific">Flavobacterium cerinum</name>
    <dbReference type="NCBI Taxonomy" id="2502784"/>
    <lineage>
        <taxon>Bacteria</taxon>
        <taxon>Pseudomonadati</taxon>
        <taxon>Bacteroidota</taxon>
        <taxon>Flavobacteriia</taxon>
        <taxon>Flavobacteriales</taxon>
        <taxon>Flavobacteriaceae</taxon>
        <taxon>Flavobacterium</taxon>
    </lineage>
</organism>
<feature type="transmembrane region" description="Helical" evidence="1">
    <location>
        <begin position="343"/>
        <end position="361"/>
    </location>
</feature>
<feature type="transmembrane region" description="Helical" evidence="1">
    <location>
        <begin position="405"/>
        <end position="425"/>
    </location>
</feature>
<sequence length="832" mass="93062">MKNINKLYPHFLAIIGFVIVSLIYFYPVLQGKKIYQSDIAQYTGMAKEQNDFRKQTGEEPYWTNNAFGGMPTYQLGANYPHNYIKQLDSVIRFLPRPADYLFLYFLGFYILMRALKVDPLKAFFGALAFGLSTYLVIILGVGHNAKAHAIAYMPMVVAGVILVFQRKYLVGGLLTLLASALEINANHFQMTYYLLLLLLVLGIYFIVDIVKKKEYRHLGISVGVLGIAALLAVGMNATSILATAEYTPTSIRGKSELTFNADGSQNTTNSAMEYDYITEYSYGITESFNLIVPRLFGGGGRENVGNKSHLYEFITEQGASPVEAEEFAANAMTYWGDQPIVEAPAYIGAIVFFLAVLALFIDKRKIKYAFLAGAILSLLLSWGKNFPGLTTFFIDYVPLYDKFRAVSSIQVIIELCMPVLAFMGLQSFFKLTKEEQFKGLWMSAATALGIIVCLFLFKGAFNFTGGRDAQFLEMYGEMGPAFVDALKIQRSDMYTSDLWRSGILILIAAAALWFSMKNKISHITAVVIIGVFMVGDLFFIDRNYVNKEDFVSAREVDRPFEATPGDTFILQDTTHYRVYEVQGRLAGRTSYFHQSVGGYSAVRPRRMDQLFIYNVETKLADVIGKVNQETMSLGSSIPTLDVLNVKYILLQSKDGEYVPFTNPYANGAAWFASNVKAVSTADEEIKALNTIDPKKDVIINKLEFPDAITKTAYAVDSTATITLDSYKPNDLKYTSNNKNEGLAVFSEVYYKNGWNAYIDGKLTPHFEADYTIRALKVPAGKHTIEFKFEPQVVKTGSIIALISTLLMLLLLAGGIYFERKKKLVNNDTKETV</sequence>
<dbReference type="PANTHER" id="PTHR38454:SF1">
    <property type="entry name" value="INTEGRAL MEMBRANE PROTEIN"/>
    <property type="match status" value="1"/>
</dbReference>
<dbReference type="RefSeq" id="WP_128389121.1">
    <property type="nucleotide sequence ID" value="NZ_SBII01000003.1"/>
</dbReference>
<evidence type="ECO:0008006" key="4">
    <source>
        <dbReference type="Google" id="ProtNLM"/>
    </source>
</evidence>
<evidence type="ECO:0000313" key="3">
    <source>
        <dbReference type="Proteomes" id="UP000287527"/>
    </source>
</evidence>
<feature type="transmembrane region" description="Helical" evidence="1">
    <location>
        <begin position="523"/>
        <end position="540"/>
    </location>
</feature>
<evidence type="ECO:0000256" key="1">
    <source>
        <dbReference type="SAM" id="Phobius"/>
    </source>
</evidence>
<feature type="transmembrane region" description="Helical" evidence="1">
    <location>
        <begin position="437"/>
        <end position="457"/>
    </location>
</feature>
<dbReference type="EMBL" id="SBII01000003">
    <property type="protein sequence ID" value="RWX01584.1"/>
    <property type="molecule type" value="Genomic_DNA"/>
</dbReference>
<dbReference type="AlphaFoldDB" id="A0A444HCR8"/>
<dbReference type="Proteomes" id="UP000287527">
    <property type="component" value="Unassembled WGS sequence"/>
</dbReference>
<protein>
    <recommendedName>
        <fullName evidence="4">YfhO family protein</fullName>
    </recommendedName>
</protein>
<feature type="transmembrane region" description="Helical" evidence="1">
    <location>
        <begin position="222"/>
        <end position="244"/>
    </location>
</feature>
<dbReference type="OrthoDB" id="9772884at2"/>
<comment type="caution">
    <text evidence="2">The sequence shown here is derived from an EMBL/GenBank/DDBJ whole genome shotgun (WGS) entry which is preliminary data.</text>
</comment>
<proteinExistence type="predicted"/>
<feature type="transmembrane region" description="Helical" evidence="1">
    <location>
        <begin position="122"/>
        <end position="141"/>
    </location>
</feature>
<keyword evidence="3" id="KW-1185">Reference proteome</keyword>